<evidence type="ECO:0000313" key="2">
    <source>
        <dbReference type="EMBL" id="DAD91545.1"/>
    </source>
</evidence>
<reference evidence="2" key="1">
    <citation type="journal article" date="2021" name="Proc. Natl. Acad. Sci. U.S.A.">
        <title>A Catalog of Tens of Thousands of Viruses from Human Metagenomes Reveals Hidden Associations with Chronic Diseases.</title>
        <authorList>
            <person name="Tisza M.J."/>
            <person name="Buck C.B."/>
        </authorList>
    </citation>
    <scope>NUCLEOTIDE SEQUENCE</scope>
    <source>
        <strain evidence="2">Ctx322</strain>
    </source>
</reference>
<organism evidence="2">
    <name type="scientific">Myoviridae sp. ctx322</name>
    <dbReference type="NCBI Taxonomy" id="2826711"/>
    <lineage>
        <taxon>Viruses</taxon>
        <taxon>Duplodnaviria</taxon>
        <taxon>Heunggongvirae</taxon>
        <taxon>Uroviricota</taxon>
        <taxon>Caudoviricetes</taxon>
    </lineage>
</organism>
<feature type="compositionally biased region" description="Acidic residues" evidence="1">
    <location>
        <begin position="341"/>
        <end position="360"/>
    </location>
</feature>
<proteinExistence type="predicted"/>
<protein>
    <submittedName>
        <fullName evidence="2">Uncharacterized protein</fullName>
    </submittedName>
</protein>
<name>A0A8S5NA65_9CAUD</name>
<accession>A0A8S5NA65</accession>
<sequence>MAGYYQNVGDNMKSFTFETADQAWFEINKKFLNQDEELFEEGQGAVITGSLFSYGLTFLIKNASFDPEFDFGRMMGYTQSKWTSLLNNYVDLDALDQLKLLVRELEKNKAVNRNYHVGFNFADSHGNGKGCLVSGMFSRMIYIDKPRLTIVMRASEVVTRLPWDLLLACRMGEYVYGHTEFSIEVIMRSAFADDITMMLLNGYSPIEELIDNIPNEERKKRMRKVLRKVKKASEEGNDPKYQAYTRVYKIFNPEAYAKNMGDKKKKTGPVSFLAKDCIIGNWDGIPLPEECPSIMVRNQIKKVYLKFIKKYNLDIFAQADKSKKVVNFNKKKAMENALASDDIEDDNNGQDADFPEDSEE</sequence>
<dbReference type="EMBL" id="BK015115">
    <property type="protein sequence ID" value="DAD91545.1"/>
    <property type="molecule type" value="Genomic_DNA"/>
</dbReference>
<feature type="region of interest" description="Disordered" evidence="1">
    <location>
        <begin position="337"/>
        <end position="360"/>
    </location>
</feature>
<evidence type="ECO:0000256" key="1">
    <source>
        <dbReference type="SAM" id="MobiDB-lite"/>
    </source>
</evidence>